<dbReference type="InterPro" id="IPR052223">
    <property type="entry name" value="Actin_Cytoskeleton_Reg"/>
</dbReference>
<feature type="coiled-coil region" evidence="12">
    <location>
        <begin position="1380"/>
        <end position="1414"/>
    </location>
</feature>
<feature type="region of interest" description="Disordered" evidence="13">
    <location>
        <begin position="152"/>
        <end position="314"/>
    </location>
</feature>
<keyword evidence="7" id="KW-0206">Cytoskeleton</keyword>
<evidence type="ECO:0000256" key="10">
    <source>
        <dbReference type="ARBA" id="ARBA00075669"/>
    </source>
</evidence>
<keyword evidence="2" id="KW-0963">Cytoplasm</keyword>
<evidence type="ECO:0000256" key="12">
    <source>
        <dbReference type="SAM" id="Coils"/>
    </source>
</evidence>
<feature type="region of interest" description="Disordered" evidence="13">
    <location>
        <begin position="554"/>
        <end position="668"/>
    </location>
</feature>
<evidence type="ECO:0000256" key="8">
    <source>
        <dbReference type="ARBA" id="ARBA00057680"/>
    </source>
</evidence>
<dbReference type="InterPro" id="IPR001849">
    <property type="entry name" value="PH_domain"/>
</dbReference>
<keyword evidence="3" id="KW-0597">Phosphoprotein</keyword>
<dbReference type="CDD" id="cd13275">
    <property type="entry name" value="PH_M-RIP"/>
    <property type="match status" value="1"/>
</dbReference>
<protein>
    <recommendedName>
        <fullName evidence="9">Myosin phosphatase Rho-interacting protein</fullName>
    </recommendedName>
    <alternativeName>
        <fullName evidence="11">Rho-interacting protein 3</fullName>
    </alternativeName>
    <alternativeName>
        <fullName evidence="10">p116Rip</fullName>
    </alternativeName>
</protein>
<evidence type="ECO:0000256" key="6">
    <source>
        <dbReference type="ARBA" id="ARBA00023203"/>
    </source>
</evidence>
<accession>A0A669QCJ9</accession>
<dbReference type="CDD" id="cd01236">
    <property type="entry name" value="PH_RIP"/>
    <property type="match status" value="1"/>
</dbReference>
<comment type="subcellular location">
    <subcellularLocation>
        <location evidence="1">Cytoplasm</location>
        <location evidence="1">Cytoskeleton</location>
    </subcellularLocation>
</comment>
<keyword evidence="5 12" id="KW-0175">Coiled coil</keyword>
<feature type="coiled-coil region" evidence="12">
    <location>
        <begin position="813"/>
        <end position="1132"/>
    </location>
</feature>
<feature type="domain" description="PH" evidence="14">
    <location>
        <begin position="42"/>
        <end position="149"/>
    </location>
</feature>
<dbReference type="PANTHER" id="PTHR17271">
    <property type="entry name" value="PLECKSTRIN HOMOLOGY PH DOMAIN-CONTAINING PROTEIN"/>
    <property type="match status" value="1"/>
</dbReference>
<feature type="compositionally biased region" description="Basic and acidic residues" evidence="13">
    <location>
        <begin position="291"/>
        <end position="307"/>
    </location>
</feature>
<dbReference type="PROSITE" id="PS50003">
    <property type="entry name" value="PH_DOMAIN"/>
    <property type="match status" value="2"/>
</dbReference>
<reference evidence="15" key="2">
    <citation type="submission" date="2025-09" db="UniProtKB">
        <authorList>
            <consortium name="Ensembl"/>
        </authorList>
    </citation>
    <scope>IDENTIFICATION</scope>
</reference>
<dbReference type="SUPFAM" id="SSF50729">
    <property type="entry name" value="PH domain-like"/>
    <property type="match status" value="2"/>
</dbReference>
<keyword evidence="16" id="KW-1185">Reference proteome</keyword>
<evidence type="ECO:0000256" key="3">
    <source>
        <dbReference type="ARBA" id="ARBA00022553"/>
    </source>
</evidence>
<organism evidence="15 16">
    <name type="scientific">Phasianus colchicus</name>
    <name type="common">Common pheasant</name>
    <dbReference type="NCBI Taxonomy" id="9054"/>
    <lineage>
        <taxon>Eukaryota</taxon>
        <taxon>Metazoa</taxon>
        <taxon>Chordata</taxon>
        <taxon>Craniata</taxon>
        <taxon>Vertebrata</taxon>
        <taxon>Euteleostomi</taxon>
        <taxon>Archelosauria</taxon>
        <taxon>Archosauria</taxon>
        <taxon>Dinosauria</taxon>
        <taxon>Saurischia</taxon>
        <taxon>Theropoda</taxon>
        <taxon>Coelurosauria</taxon>
        <taxon>Aves</taxon>
        <taxon>Neognathae</taxon>
        <taxon>Galloanserae</taxon>
        <taxon>Galliformes</taxon>
        <taxon>Phasianidae</taxon>
        <taxon>Phasianinae</taxon>
        <taxon>Phasianus</taxon>
    </lineage>
</organism>
<feature type="compositionally biased region" description="Basic and acidic residues" evidence="13">
    <location>
        <begin position="655"/>
        <end position="668"/>
    </location>
</feature>
<name>A0A669QCJ9_PHACC</name>
<feature type="coiled-coil region" evidence="12">
    <location>
        <begin position="2094"/>
        <end position="2237"/>
    </location>
</feature>
<proteinExistence type="predicted"/>
<evidence type="ECO:0000256" key="5">
    <source>
        <dbReference type="ARBA" id="ARBA00023054"/>
    </source>
</evidence>
<dbReference type="SMART" id="SM00233">
    <property type="entry name" value="PH"/>
    <property type="match status" value="2"/>
</dbReference>
<dbReference type="Proteomes" id="UP000472261">
    <property type="component" value="Unplaced"/>
</dbReference>
<comment type="function">
    <text evidence="8">Targets myosin phosphatase to the actin cytoskeleton. Required for the regulation of the actin cytoskeleton by RhoA and ROCK1. Depletion leads to an increased number of stress fibers in smooth muscle cells through stabilization of actin fibers by phosphorylated myosin. Overexpression of MRIP as well as its F-actin-binding region leads to disassembly of stress fibers in neuronal cells.</text>
</comment>
<feature type="coiled-coil region" evidence="12">
    <location>
        <begin position="750"/>
        <end position="777"/>
    </location>
</feature>
<feature type="compositionally biased region" description="Gly residues" evidence="13">
    <location>
        <begin position="2013"/>
        <end position="2025"/>
    </location>
</feature>
<feature type="compositionally biased region" description="Basic and acidic residues" evidence="13">
    <location>
        <begin position="260"/>
        <end position="270"/>
    </location>
</feature>
<keyword evidence="6" id="KW-0009">Actin-binding</keyword>
<dbReference type="Gene3D" id="2.30.29.30">
    <property type="entry name" value="Pleckstrin-homology domain (PH domain)/Phosphotyrosine-binding domain (PTB)"/>
    <property type="match status" value="2"/>
</dbReference>
<dbReference type="FunFam" id="2.30.29.30:FF:000133">
    <property type="entry name" value="myosin phosphatase Rho-interacting protein isoform X1"/>
    <property type="match status" value="1"/>
</dbReference>
<dbReference type="InterPro" id="IPR011993">
    <property type="entry name" value="PH-like_dom_sf"/>
</dbReference>
<feature type="coiled-coil region" evidence="12">
    <location>
        <begin position="2268"/>
        <end position="2334"/>
    </location>
</feature>
<feature type="compositionally biased region" description="Basic and acidic residues" evidence="13">
    <location>
        <begin position="228"/>
        <end position="252"/>
    </location>
</feature>
<dbReference type="InterPro" id="IPR039597">
    <property type="entry name" value="M-RIP_PH"/>
</dbReference>
<sequence>MAAKDNPCRKFQANIFNKSKCQNCFKPRESHLLNDEDLNQAKPIYGGWLLLAPEGTDFDNPVHRSRKWQRRFFILYEHGLLRYALDEMPTTLPQGTINMNQCTDVVDGESRTGQKFSLCILTPEKEHFIRAENKEIISGWLEMLIVYPRTNKQNQKKKRKVEPPTPQEPGPAKMAVTSSNIPSAEKVPTTKSTLWQEEMRGKEPADTSSSISPAQSPVQGAASSLKDPVLDSKEDESSMNGDRIDCGRKTRVESGYFSLEKTKQDSKLEEQQLPPPPSPPSPSTPNNSCPMHKDSSRDVGRGAEKSGRPLSFKASRQYTTLADVPKAVRISNREAFQVERKRLERRTRARSPGREEVARLFGNERRRSQVIEKFEALDIENAEHMETSVPAGAALSSETRQGRSEKRVFPRKRDFTCEGTAMGSILDVSASPLSPHRRAKSLDRRSTESSMTPDLLNFKKGWLTKQYEDGQWKKHWFVLTDQSLRYYRDSVAEEAADLDGEIDLSTCYDVTEYPVQRNYGFQIHTKEGEFTLSAMTSGIRRNWIQTIMKHVRPTTAPDVTSSLPEEKSKTSSSFEPSPKPSEKPDAEQTELDSEQKRSRARERRREGRSKTFDWAEFRPIQQALAQERANAADSSKSGTSAFSRDSSTADTDPGELERERARRREERRKRFEMVDTVDGAGPEETLRMEVDRILPVPADIKPQNVHVEIEQRWHQVETTPLREEKQIPIAPLHLAHAEDREEGLSKQHLTTLLEKELEQKQKEALELLEQNRHLQDQLKVALGREQSAREGYVLQTEVAASPSGAWQRLHKVNQDLQNELEAQCQRQELINQQIQSLKRSYAEAKDVIRHHEAEIQSLQARLSNAAAELSIKEQTLAKLRSDLRSEKEKAKEQLEEWQHGEAALSSQLKASEQKLKNAEALLLEKTQELRDLEMQQALQRDHQKEVQRLQDRIAELSRQLNASEQTRILMEEKLQKNYEALLESCEREKQVLIRSLKEVEDRANEYENQLQNSEQQMEILQKEKLSAKFEGSELVHQLEEQLLLKEASIQKLGEHIKELERERDQIKCRFHELMNQVAESDNEVAKLQAKLKMEETNYHNLEQSFEEVSDQFQGVQKVLKEKEEELRHVKEMHLRIVEKKDQDLSEALVKMVALDSSLEETKVRLKAKEEALRKLTSVGAGPSAEEADDVGCHLEADESHPSQLGQPLPTHDALPALTYALKEDEVLETSQRQAEEFDSPSKAAELQDQELAQKALAKPEVGIMGAKRQRIRFSSIQCQKYIHPDGSEKNWTSSTSSDTSQDRSLSEESMSSEPAPGYPSSAASDSETYLSIIHSLETKLYITEEKLKDVTMKLESQHGHNQETLIALHHQWASTESQLREQLQSSLSQVSALVSQLESERQEKLKLIENHVSELGGFQVKNNQALACLEKCREQLRSLPKSDKEQESDLFLVTLSSMETTLSSAIQALGGAPAPPEPQQSEGLIAGSPASQGGVLGDGEPVSEEQPAGTFGAGQLRWLSEKVAFEASLISQIAESLKNAGSEISQLLREIQGTAEVALIEPAGASRTAVDLAGVLSKKLLLEGEFWSQVEELRVHLSAREGEAEGKTEAAGLGFSPCFLSAVADATLIKAELGFVAQKMRESFHQRLKVIEEDLHNTKTALQQHKCMLEEILKAYRTPDFDRVVHQISEALEIQKDASERAQISWDGSCLQMGPCQEGAKMEEVRGLPGHSSGEALVSIQEDLAQQLKDKSNVLKEISVALLSLPPEEAMRDCQKLFKISQSLSYHSCMADLEHYSSLLVQDAIVQAQVCYAACKVRLEYERELKSYKESLQSMDALCQERVKTVSLLRDEYEELLRKQQGEYGEVIAMLERENADLKAKVSQLEGQRRLLEEEEHKHSKTLSELQGRYEEEIRNVIEQLNRTEDALKAERTEGLNQLDAIVRDKQDMERYHLEQMQMLEDKFQAKIKELQAIHGEELQALQEHYSQNLQRLQHALDEYQQQHPDAVPAVGPGAGDGWGAGEPGDTGQEPGGDLDSMHGLRERIQELEAQMNVMRDELENKHLEGSASMLREKYQKDFENLKATCERGFAAMEETHQKKIEDLQRQHQRELEKLREEKDRLLAEETAATISAIEAMKNAHREELERELEKSQRSQISSVNADIEALRRQYLEELQSVQRELEVLSEQYSQKCLENAHLAQALEAERQALRQCQRENQELNAHNQELNNRLAAEITRLRTLLTGEGGGEAAGSPLTQGKDAYELEVLLRVKESEIQYLKQEISSLKDELQTALRDKKYASDKYKDIYTELSIVKAKADCDISRLKEQLKAATEAQGEKSPVNTTVSGYDIMKSKSNPDFLKKDRSSVSRQLRNIRSKSVIEQVSWDN</sequence>
<evidence type="ECO:0000256" key="7">
    <source>
        <dbReference type="ARBA" id="ARBA00023212"/>
    </source>
</evidence>
<dbReference type="GO" id="GO:0051015">
    <property type="term" value="F:actin filament binding"/>
    <property type="evidence" value="ECO:0007669"/>
    <property type="project" value="TreeGrafter"/>
</dbReference>
<evidence type="ECO:0000256" key="9">
    <source>
        <dbReference type="ARBA" id="ARBA00071940"/>
    </source>
</evidence>
<dbReference type="Ensembl" id="ENSPCLT00000023280.1">
    <property type="protein sequence ID" value="ENSPCLP00000017450.1"/>
    <property type="gene ID" value="ENSPCLG00000014514.1"/>
</dbReference>
<evidence type="ECO:0000256" key="4">
    <source>
        <dbReference type="ARBA" id="ARBA00022737"/>
    </source>
</evidence>
<feature type="coiled-coil region" evidence="12">
    <location>
        <begin position="1868"/>
        <end position="2003"/>
    </location>
</feature>
<dbReference type="FunFam" id="2.30.29.30:FF:000190">
    <property type="entry name" value="myosin phosphatase Rho-interacting protein isoform X2"/>
    <property type="match status" value="1"/>
</dbReference>
<feature type="coiled-coil region" evidence="12">
    <location>
        <begin position="2038"/>
        <end position="2065"/>
    </location>
</feature>
<dbReference type="Pfam" id="PF00169">
    <property type="entry name" value="PH"/>
    <property type="match status" value="2"/>
</dbReference>
<dbReference type="PANTHER" id="PTHR17271:SF9">
    <property type="entry name" value="MYOSIN PHOSPHATASE RHO-INTERACTING PROTEIN"/>
    <property type="match status" value="1"/>
</dbReference>
<evidence type="ECO:0000259" key="14">
    <source>
        <dbReference type="PROSITE" id="PS50003"/>
    </source>
</evidence>
<feature type="domain" description="PH" evidence="14">
    <location>
        <begin position="456"/>
        <end position="552"/>
    </location>
</feature>
<evidence type="ECO:0000256" key="2">
    <source>
        <dbReference type="ARBA" id="ARBA00022490"/>
    </source>
</evidence>
<feature type="region of interest" description="Disordered" evidence="13">
    <location>
        <begin position="388"/>
        <end position="408"/>
    </location>
</feature>
<reference evidence="15" key="1">
    <citation type="submission" date="2025-08" db="UniProtKB">
        <authorList>
            <consortium name="Ensembl"/>
        </authorList>
    </citation>
    <scope>IDENTIFICATION</scope>
</reference>
<keyword evidence="4" id="KW-0677">Repeat</keyword>
<dbReference type="GO" id="GO:0015629">
    <property type="term" value="C:actin cytoskeleton"/>
    <property type="evidence" value="ECO:0007669"/>
    <property type="project" value="TreeGrafter"/>
</dbReference>
<feature type="compositionally biased region" description="Pro residues" evidence="13">
    <location>
        <begin position="273"/>
        <end position="283"/>
    </location>
</feature>
<feature type="compositionally biased region" description="Basic and acidic residues" evidence="13">
    <location>
        <begin position="593"/>
        <end position="616"/>
    </location>
</feature>
<feature type="region of interest" description="Disordered" evidence="13">
    <location>
        <begin position="1284"/>
        <end position="1324"/>
    </location>
</feature>
<evidence type="ECO:0000256" key="11">
    <source>
        <dbReference type="ARBA" id="ARBA00083205"/>
    </source>
</evidence>
<evidence type="ECO:0000256" key="1">
    <source>
        <dbReference type="ARBA" id="ARBA00004245"/>
    </source>
</evidence>
<feature type="compositionally biased region" description="Polar residues" evidence="13">
    <location>
        <begin position="206"/>
        <end position="222"/>
    </location>
</feature>
<gene>
    <name evidence="15" type="primary">MPRIP</name>
</gene>
<evidence type="ECO:0000313" key="15">
    <source>
        <dbReference type="Ensembl" id="ENSPCLP00000017450.1"/>
    </source>
</evidence>
<evidence type="ECO:0000313" key="16">
    <source>
        <dbReference type="Proteomes" id="UP000472261"/>
    </source>
</evidence>
<evidence type="ECO:0000256" key="13">
    <source>
        <dbReference type="SAM" id="MobiDB-lite"/>
    </source>
</evidence>
<feature type="region of interest" description="Disordered" evidence="13">
    <location>
        <begin position="2010"/>
        <end position="2034"/>
    </location>
</feature>
<feature type="compositionally biased region" description="Polar residues" evidence="13">
    <location>
        <begin position="632"/>
        <end position="650"/>
    </location>
</feature>
<feature type="region of interest" description="Disordered" evidence="13">
    <location>
        <begin position="1468"/>
        <end position="1509"/>
    </location>
</feature>